<dbReference type="PANTHER" id="PTHR30231">
    <property type="entry name" value="DNA POLYMERASE III SUBUNIT EPSILON"/>
    <property type="match status" value="1"/>
</dbReference>
<dbReference type="InterPro" id="IPR013520">
    <property type="entry name" value="Ribonucl_H"/>
</dbReference>
<keyword evidence="1" id="KW-0540">Nuclease</keyword>
<reference evidence="1" key="2">
    <citation type="submission" date="2021-09" db="EMBL/GenBank/DDBJ databases">
        <authorList>
            <person name="Gilroy R."/>
        </authorList>
    </citation>
    <scope>NUCLEOTIDE SEQUENCE</scope>
    <source>
        <strain evidence="1">4100</strain>
    </source>
</reference>
<dbReference type="Proteomes" id="UP000711407">
    <property type="component" value="Unassembled WGS sequence"/>
</dbReference>
<dbReference type="CDD" id="cd06127">
    <property type="entry name" value="DEDDh"/>
    <property type="match status" value="1"/>
</dbReference>
<evidence type="ECO:0000313" key="2">
    <source>
        <dbReference type="Proteomes" id="UP000711407"/>
    </source>
</evidence>
<evidence type="ECO:0000313" key="1">
    <source>
        <dbReference type="EMBL" id="HJE39982.1"/>
    </source>
</evidence>
<dbReference type="SUPFAM" id="SSF53098">
    <property type="entry name" value="Ribonuclease H-like"/>
    <property type="match status" value="1"/>
</dbReference>
<dbReference type="InterPro" id="IPR012337">
    <property type="entry name" value="RNaseH-like_sf"/>
</dbReference>
<dbReference type="AlphaFoldDB" id="A0A4Q0U748"/>
<dbReference type="EMBL" id="DYXT01000049">
    <property type="protein sequence ID" value="HJE39982.1"/>
    <property type="molecule type" value="Genomic_DNA"/>
</dbReference>
<dbReference type="Gene3D" id="3.30.420.10">
    <property type="entry name" value="Ribonuclease H-like superfamily/Ribonuclease H"/>
    <property type="match status" value="1"/>
</dbReference>
<gene>
    <name evidence="1" type="ORF">K8V47_09535</name>
</gene>
<proteinExistence type="predicted"/>
<dbReference type="GO" id="GO:0003676">
    <property type="term" value="F:nucleic acid binding"/>
    <property type="evidence" value="ECO:0007669"/>
    <property type="project" value="InterPro"/>
</dbReference>
<dbReference type="Pfam" id="PF00929">
    <property type="entry name" value="RNase_T"/>
    <property type="match status" value="1"/>
</dbReference>
<dbReference type="GO" id="GO:0045004">
    <property type="term" value="P:DNA replication proofreading"/>
    <property type="evidence" value="ECO:0007669"/>
    <property type="project" value="TreeGrafter"/>
</dbReference>
<accession>A0A4Q0U748</accession>
<keyword evidence="1" id="KW-0378">Hydrolase</keyword>
<dbReference type="InterPro" id="IPR036397">
    <property type="entry name" value="RNaseH_sf"/>
</dbReference>
<comment type="caution">
    <text evidence="1">The sequence shown here is derived from an EMBL/GenBank/DDBJ whole genome shotgun (WGS) entry which is preliminary data.</text>
</comment>
<organism evidence="1 2">
    <name type="scientific">Candidatus Amulumruptor caecigallinarius</name>
    <dbReference type="NCBI Taxonomy" id="2109911"/>
    <lineage>
        <taxon>Bacteria</taxon>
        <taxon>Pseudomonadati</taxon>
        <taxon>Bacteroidota</taxon>
        <taxon>Bacteroidia</taxon>
        <taxon>Bacteroidales</taxon>
        <taxon>Muribaculaceae</taxon>
        <taxon>Candidatus Amulumruptor</taxon>
    </lineage>
</organism>
<dbReference type="SMART" id="SM00479">
    <property type="entry name" value="EXOIII"/>
    <property type="match status" value="1"/>
</dbReference>
<protein>
    <submittedName>
        <fullName evidence="1">3'-5' exonuclease</fullName>
    </submittedName>
</protein>
<dbReference type="GO" id="GO:0008408">
    <property type="term" value="F:3'-5' exonuclease activity"/>
    <property type="evidence" value="ECO:0007669"/>
    <property type="project" value="TreeGrafter"/>
</dbReference>
<dbReference type="Pfam" id="PF20600">
    <property type="entry name" value="ExoX-like_C"/>
    <property type="match status" value="1"/>
</dbReference>
<sequence length="253" mass="28850">MKLQLKKPIIFFDLETTGINLMSDRIVEISLIKVMPNGEEIEKTRRINPGMHIPEEASSIHGIYDEDVASCPMFKQVAKDLANIFTGCDIAGFNSNRFDVPMLDQEFRRAGVKFDFSKARFIDVQTIFHKREPRNLIAAYKFYCGKDLTAAHSASADTRATYEVLMAQYDRYDDLPKDMAQLSEYSGGNRCVDLMGRLVYDDQGREIINFGKYKGCVAADVLRKDPGYYSWILQGDFSDNTKDAFTRIKLSLK</sequence>
<keyword evidence="1" id="KW-0269">Exonuclease</keyword>
<reference evidence="1" key="1">
    <citation type="journal article" date="2021" name="PeerJ">
        <title>Extensive microbial diversity within the chicken gut microbiome revealed by metagenomics and culture.</title>
        <authorList>
            <person name="Gilroy R."/>
            <person name="Ravi A."/>
            <person name="Getino M."/>
            <person name="Pursley I."/>
            <person name="Horton D.L."/>
            <person name="Alikhan N.F."/>
            <person name="Baker D."/>
            <person name="Gharbi K."/>
            <person name="Hall N."/>
            <person name="Watson M."/>
            <person name="Adriaenssens E.M."/>
            <person name="Foster-Nyarko E."/>
            <person name="Jarju S."/>
            <person name="Secka A."/>
            <person name="Antonio M."/>
            <person name="Oren A."/>
            <person name="Chaudhuri R.R."/>
            <person name="La Ragione R."/>
            <person name="Hildebrand F."/>
            <person name="Pallen M.J."/>
        </authorList>
    </citation>
    <scope>NUCLEOTIDE SEQUENCE</scope>
    <source>
        <strain evidence="1">4100</strain>
    </source>
</reference>
<name>A0A4Q0U748_9BACT</name>
<dbReference type="GO" id="GO:0005829">
    <property type="term" value="C:cytosol"/>
    <property type="evidence" value="ECO:0007669"/>
    <property type="project" value="TreeGrafter"/>
</dbReference>
<dbReference type="PANTHER" id="PTHR30231:SF41">
    <property type="entry name" value="DNA POLYMERASE III SUBUNIT EPSILON"/>
    <property type="match status" value="1"/>
</dbReference>
<dbReference type="InterPro" id="IPR046768">
    <property type="entry name" value="ExoX-like_C"/>
</dbReference>